<comment type="cofactor">
    <cofactor evidence="1">
        <name>FAD</name>
        <dbReference type="ChEBI" id="CHEBI:57692"/>
    </cofactor>
</comment>
<dbReference type="SUPFAM" id="SSF51905">
    <property type="entry name" value="FAD/NAD(P)-binding domain"/>
    <property type="match status" value="1"/>
</dbReference>
<evidence type="ECO:0000259" key="8">
    <source>
        <dbReference type="Pfam" id="PF01494"/>
    </source>
</evidence>
<dbReference type="Proteomes" id="UP000070501">
    <property type="component" value="Unassembled WGS sequence"/>
</dbReference>
<evidence type="ECO:0000313" key="9">
    <source>
        <dbReference type="EMBL" id="KXJ85937.1"/>
    </source>
</evidence>
<dbReference type="PRINTS" id="PR00420">
    <property type="entry name" value="RNGMNOXGNASE"/>
</dbReference>
<proteinExistence type="inferred from homology"/>
<evidence type="ECO:0000256" key="5">
    <source>
        <dbReference type="ARBA" id="ARBA00022827"/>
    </source>
</evidence>
<feature type="domain" description="FAD-binding" evidence="8">
    <location>
        <begin position="19"/>
        <end position="189"/>
    </location>
</feature>
<feature type="region of interest" description="Disordered" evidence="7">
    <location>
        <begin position="370"/>
        <end position="404"/>
    </location>
</feature>
<accession>A0A136ILT8</accession>
<keyword evidence="6" id="KW-0560">Oxidoreductase</keyword>
<evidence type="ECO:0000256" key="2">
    <source>
        <dbReference type="ARBA" id="ARBA00005179"/>
    </source>
</evidence>
<protein>
    <recommendedName>
        <fullName evidence="8">FAD-binding domain-containing protein</fullName>
    </recommendedName>
</protein>
<name>A0A136ILT8_9PEZI</name>
<dbReference type="InParanoid" id="A0A136ILT8"/>
<dbReference type="OrthoDB" id="10029326at2759"/>
<evidence type="ECO:0000256" key="3">
    <source>
        <dbReference type="ARBA" id="ARBA00007992"/>
    </source>
</evidence>
<comment type="similarity">
    <text evidence="3">Belongs to the paxM FAD-dependent monooxygenase family.</text>
</comment>
<dbReference type="PANTHER" id="PTHR47356">
    <property type="entry name" value="FAD-DEPENDENT MONOOXYGENASE ASQG-RELATED"/>
    <property type="match status" value="1"/>
</dbReference>
<keyword evidence="10" id="KW-1185">Reference proteome</keyword>
<keyword evidence="5" id="KW-0274">FAD</keyword>
<evidence type="ECO:0000313" key="10">
    <source>
        <dbReference type="Proteomes" id="UP000070501"/>
    </source>
</evidence>
<gene>
    <name evidence="9" type="ORF">Micbo1qcDRAFT_237203</name>
</gene>
<dbReference type="STRING" id="196109.A0A136ILT8"/>
<dbReference type="AlphaFoldDB" id="A0A136ILT8"/>
<organism evidence="9 10">
    <name type="scientific">Microdochium bolleyi</name>
    <dbReference type="NCBI Taxonomy" id="196109"/>
    <lineage>
        <taxon>Eukaryota</taxon>
        <taxon>Fungi</taxon>
        <taxon>Dikarya</taxon>
        <taxon>Ascomycota</taxon>
        <taxon>Pezizomycotina</taxon>
        <taxon>Sordariomycetes</taxon>
        <taxon>Xylariomycetidae</taxon>
        <taxon>Xylariales</taxon>
        <taxon>Microdochiaceae</taxon>
        <taxon>Microdochium</taxon>
    </lineage>
</organism>
<comment type="pathway">
    <text evidence="2">Secondary metabolite biosynthesis.</text>
</comment>
<dbReference type="EMBL" id="KQ964272">
    <property type="protein sequence ID" value="KXJ85937.1"/>
    <property type="molecule type" value="Genomic_DNA"/>
</dbReference>
<dbReference type="InterPro" id="IPR050562">
    <property type="entry name" value="FAD_mOase_fung"/>
</dbReference>
<evidence type="ECO:0000256" key="6">
    <source>
        <dbReference type="ARBA" id="ARBA00023002"/>
    </source>
</evidence>
<dbReference type="Gene3D" id="3.50.50.60">
    <property type="entry name" value="FAD/NAD(P)-binding domain"/>
    <property type="match status" value="1"/>
</dbReference>
<dbReference type="Pfam" id="PF01494">
    <property type="entry name" value="FAD_binding_3"/>
    <property type="match status" value="1"/>
</dbReference>
<evidence type="ECO:0000256" key="4">
    <source>
        <dbReference type="ARBA" id="ARBA00022630"/>
    </source>
</evidence>
<evidence type="ECO:0000256" key="7">
    <source>
        <dbReference type="SAM" id="MobiDB-lite"/>
    </source>
</evidence>
<dbReference type="InterPro" id="IPR002938">
    <property type="entry name" value="FAD-bd"/>
</dbReference>
<keyword evidence="4" id="KW-0285">Flavoprotein</keyword>
<reference evidence="10" key="1">
    <citation type="submission" date="2016-02" db="EMBL/GenBank/DDBJ databases">
        <title>Draft genome sequence of Microdochium bolleyi, a fungal endophyte of beachgrass.</title>
        <authorList>
            <consortium name="DOE Joint Genome Institute"/>
            <person name="David A.S."/>
            <person name="May G."/>
            <person name="Haridas S."/>
            <person name="Lim J."/>
            <person name="Wang M."/>
            <person name="Labutti K."/>
            <person name="Lipzen A."/>
            <person name="Barry K."/>
            <person name="Grigoriev I.V."/>
        </authorList>
    </citation>
    <scope>NUCLEOTIDE SEQUENCE [LARGE SCALE GENOMIC DNA]</scope>
    <source>
        <strain evidence="10">J235TASD1</strain>
    </source>
</reference>
<evidence type="ECO:0000256" key="1">
    <source>
        <dbReference type="ARBA" id="ARBA00001974"/>
    </source>
</evidence>
<dbReference type="GO" id="GO:0071949">
    <property type="term" value="F:FAD binding"/>
    <property type="evidence" value="ECO:0007669"/>
    <property type="project" value="InterPro"/>
</dbReference>
<dbReference type="GO" id="GO:0004497">
    <property type="term" value="F:monooxygenase activity"/>
    <property type="evidence" value="ECO:0007669"/>
    <property type="project" value="InterPro"/>
</dbReference>
<sequence length="484" mass="52634">MSTAVSDTSPTIPPARPFKVAIVGGGMTGLTAALHLDRLGIDFVLLETYPDITPEIGASLALYPNFQRVLDQLGVLDDVGAASTELCRLSCRDLEGNLMFRHSVGDKIRAAAAGYGIATFTRSQLLRILYQNLSEGGKRKILTGKKVSQIEPLAGDDGVRVHVGGEVAESFDVDVVVGADGINSVVRAEMWRLADESDPKIFEGDHGEDLETEFACVFGLSHKTGDLEKDTAYQVSMQDMTIGVFGGANGEACWFIFFKVPLTKGRANIPRWKAVDDPKGAEICEKLSRARLTDTTTFGDVYANCHRITTQACPNHCLRRWNYGRVICLGDAVAKTNPILAQGGAQGAELVLMLVDRLYAALERQKEKKKTEASSASGVKQSPEGSSDGEYEDAGTPSMSPPSTAEIERILPDVCRERQPRVRAAVDSSQQIIRISAWSGWLFRLVGRYLTPWLPTWVIVAQALKPWKGAYLSTSLPRPQMASA</sequence>
<dbReference type="PANTHER" id="PTHR47356:SF2">
    <property type="entry name" value="FAD-BINDING DOMAIN-CONTAINING PROTEIN-RELATED"/>
    <property type="match status" value="1"/>
</dbReference>
<dbReference type="InterPro" id="IPR036188">
    <property type="entry name" value="FAD/NAD-bd_sf"/>
</dbReference>